<sequence length="287" mass="32375">MMLYDSIFEMLKKKKVIICDVLTIISFFFLLLIGFLLVLSPWVQEAMIKKEITKYNIASFSEEEIQDNIDHKKPFPENASIEAPDFLKVLANISSVKREDVIGAVVIEGDTVSLPILHGTNTRNLLVGATTVKNGQVMGKGNYVLAGHHMRDDRLLFGPLLKIEKGAYIHISDKRKIFTYKVKEKKIVHETDVSVLADTRSPELTLITCDVTGIDTDKRVIVKAELVDTNDNSNQAEFEGKYGYGMGTEPTLHSNVTYFLWVLLVVGLPCVLVFIMLIIKRRKDEAR</sequence>
<keyword evidence="1" id="KW-0645">Protease</keyword>
<dbReference type="InterPro" id="IPR005754">
    <property type="entry name" value="Sortase"/>
</dbReference>
<feature type="transmembrane region" description="Helical" evidence="5">
    <location>
        <begin position="21"/>
        <end position="43"/>
    </location>
</feature>
<evidence type="ECO:0000256" key="2">
    <source>
        <dbReference type="ARBA" id="ARBA00022801"/>
    </source>
</evidence>
<keyword evidence="5" id="KW-0812">Transmembrane</keyword>
<gene>
    <name evidence="6" type="ORF">SAMN05878482_11362</name>
</gene>
<name>A0A9X8REM4_9BACI</name>
<dbReference type="AlphaFoldDB" id="A0A9X8REM4"/>
<protein>
    <submittedName>
        <fullName evidence="6">LPXTG-site transpeptidase (Sortase) family protein</fullName>
    </submittedName>
</protein>
<dbReference type="SUPFAM" id="SSF63817">
    <property type="entry name" value="Sortase"/>
    <property type="match status" value="1"/>
</dbReference>
<dbReference type="InterPro" id="IPR042007">
    <property type="entry name" value="Sortase_A"/>
</dbReference>
<feature type="transmembrane region" description="Helical" evidence="5">
    <location>
        <begin position="258"/>
        <end position="279"/>
    </location>
</feature>
<dbReference type="CDD" id="cd06165">
    <property type="entry name" value="Sortase_A"/>
    <property type="match status" value="1"/>
</dbReference>
<keyword evidence="3" id="KW-0788">Thiol protease</keyword>
<organism evidence="6 7">
    <name type="scientific">Peribacillus simplex</name>
    <dbReference type="NCBI Taxonomy" id="1478"/>
    <lineage>
        <taxon>Bacteria</taxon>
        <taxon>Bacillati</taxon>
        <taxon>Bacillota</taxon>
        <taxon>Bacilli</taxon>
        <taxon>Bacillales</taxon>
        <taxon>Bacillaceae</taxon>
        <taxon>Peribacillus</taxon>
    </lineage>
</organism>
<comment type="caution">
    <text evidence="6">The sequence shown here is derived from an EMBL/GenBank/DDBJ whole genome shotgun (WGS) entry which is preliminary data.</text>
</comment>
<dbReference type="RefSeq" id="WP_076372656.1">
    <property type="nucleotide sequence ID" value="NZ_FTMX01000013.1"/>
</dbReference>
<dbReference type="Pfam" id="PF04203">
    <property type="entry name" value="Sortase"/>
    <property type="match status" value="1"/>
</dbReference>
<feature type="active site" description="Proton donor/acceptor" evidence="4">
    <location>
        <position position="148"/>
    </location>
</feature>
<dbReference type="NCBIfam" id="TIGR01076">
    <property type="entry name" value="sortase_fam"/>
    <property type="match status" value="1"/>
</dbReference>
<evidence type="ECO:0000313" key="6">
    <source>
        <dbReference type="EMBL" id="SIS09791.1"/>
    </source>
</evidence>
<accession>A0A9X8REM4</accession>
<evidence type="ECO:0000313" key="7">
    <source>
        <dbReference type="Proteomes" id="UP000185829"/>
    </source>
</evidence>
<keyword evidence="5" id="KW-0472">Membrane</keyword>
<dbReference type="InterPro" id="IPR023365">
    <property type="entry name" value="Sortase_dom-sf"/>
</dbReference>
<feature type="active site" description="Acyl-thioester intermediate" evidence="4">
    <location>
        <position position="209"/>
    </location>
</feature>
<keyword evidence="2" id="KW-0378">Hydrolase</keyword>
<evidence type="ECO:0000256" key="3">
    <source>
        <dbReference type="ARBA" id="ARBA00022807"/>
    </source>
</evidence>
<evidence type="ECO:0000256" key="5">
    <source>
        <dbReference type="SAM" id="Phobius"/>
    </source>
</evidence>
<proteinExistence type="predicted"/>
<evidence type="ECO:0000256" key="1">
    <source>
        <dbReference type="ARBA" id="ARBA00022670"/>
    </source>
</evidence>
<dbReference type="GO" id="GO:0008234">
    <property type="term" value="F:cysteine-type peptidase activity"/>
    <property type="evidence" value="ECO:0007669"/>
    <property type="project" value="UniProtKB-KW"/>
</dbReference>
<dbReference type="Proteomes" id="UP000185829">
    <property type="component" value="Unassembled WGS sequence"/>
</dbReference>
<reference evidence="6 7" key="1">
    <citation type="submission" date="2017-01" db="EMBL/GenBank/DDBJ databases">
        <authorList>
            <person name="Varghese N."/>
            <person name="Submissions S."/>
        </authorList>
    </citation>
    <scope>NUCLEOTIDE SEQUENCE [LARGE SCALE GENOMIC DNA]</scope>
    <source>
        <strain evidence="6 7">RUG2-6</strain>
    </source>
</reference>
<dbReference type="GO" id="GO:0006508">
    <property type="term" value="P:proteolysis"/>
    <property type="evidence" value="ECO:0007669"/>
    <property type="project" value="UniProtKB-KW"/>
</dbReference>
<keyword evidence="5" id="KW-1133">Transmembrane helix</keyword>
<dbReference type="Gene3D" id="2.40.260.10">
    <property type="entry name" value="Sortase"/>
    <property type="match status" value="1"/>
</dbReference>
<evidence type="ECO:0000256" key="4">
    <source>
        <dbReference type="PIRSR" id="PIRSR605754-1"/>
    </source>
</evidence>
<dbReference type="EMBL" id="FTMX01000013">
    <property type="protein sequence ID" value="SIS09791.1"/>
    <property type="molecule type" value="Genomic_DNA"/>
</dbReference>